<dbReference type="Proteomes" id="UP000077248">
    <property type="component" value="Unassembled WGS sequence"/>
</dbReference>
<dbReference type="InterPro" id="IPR052895">
    <property type="entry name" value="HetReg/Transcr_Mod"/>
</dbReference>
<dbReference type="InterPro" id="IPR010730">
    <property type="entry name" value="HET"/>
</dbReference>
<feature type="non-terminal residue" evidence="2">
    <location>
        <position position="133"/>
    </location>
</feature>
<sequence length="133" mass="14938">MEGVPSATKFKHEPLPDSNTHIRLLEIQGIDAYDHVVCLLTAWPVEQAPDYYALSYTWGSPNSSHEIIINGCIFMAGRNCVYALRQALSTKASRYFWMDALCIDQSTTQEKSHQVGMMAQIYARSRHVLACVG</sequence>
<organism evidence="2 3">
    <name type="scientific">Alternaria alternata</name>
    <name type="common">Alternaria rot fungus</name>
    <name type="synonym">Torula alternata</name>
    <dbReference type="NCBI Taxonomy" id="5599"/>
    <lineage>
        <taxon>Eukaryota</taxon>
        <taxon>Fungi</taxon>
        <taxon>Dikarya</taxon>
        <taxon>Ascomycota</taxon>
        <taxon>Pezizomycotina</taxon>
        <taxon>Dothideomycetes</taxon>
        <taxon>Pleosporomycetidae</taxon>
        <taxon>Pleosporales</taxon>
        <taxon>Pleosporineae</taxon>
        <taxon>Pleosporaceae</taxon>
        <taxon>Alternaria</taxon>
        <taxon>Alternaria sect. Alternaria</taxon>
        <taxon>Alternaria alternata complex</taxon>
    </lineage>
</organism>
<evidence type="ECO:0000259" key="1">
    <source>
        <dbReference type="Pfam" id="PF06985"/>
    </source>
</evidence>
<dbReference type="AlphaFoldDB" id="A0A177D494"/>
<name>A0A177D494_ALTAL</name>
<protein>
    <submittedName>
        <fullName evidence="2">HET-domain-containing protein</fullName>
    </submittedName>
</protein>
<proteinExistence type="predicted"/>
<dbReference type="VEuPathDB" id="FungiDB:CC77DRAFT_949803"/>
<dbReference type="OMA" id="CEISAWP"/>
<dbReference type="PANTHER" id="PTHR24148">
    <property type="entry name" value="ANKYRIN REPEAT DOMAIN-CONTAINING PROTEIN 39 HOMOLOG-RELATED"/>
    <property type="match status" value="1"/>
</dbReference>
<gene>
    <name evidence="2" type="ORF">CC77DRAFT_949803</name>
</gene>
<reference evidence="2 3" key="1">
    <citation type="submission" date="2016-05" db="EMBL/GenBank/DDBJ databases">
        <title>Comparative analysis of secretome profiles of manganese(II)-oxidizing ascomycete fungi.</title>
        <authorList>
            <consortium name="DOE Joint Genome Institute"/>
            <person name="Zeiner C.A."/>
            <person name="Purvine S.O."/>
            <person name="Zink E.M."/>
            <person name="Wu S."/>
            <person name="Pasa-Tolic L."/>
            <person name="Chaput D.L."/>
            <person name="Haridas S."/>
            <person name="Grigoriev I.V."/>
            <person name="Santelli C.M."/>
            <person name="Hansel C.M."/>
        </authorList>
    </citation>
    <scope>NUCLEOTIDE SEQUENCE [LARGE SCALE GENOMIC DNA]</scope>
    <source>
        <strain evidence="2 3">SRC1lrK2f</strain>
    </source>
</reference>
<feature type="domain" description="Heterokaryon incompatibility" evidence="1">
    <location>
        <begin position="51"/>
        <end position="132"/>
    </location>
</feature>
<evidence type="ECO:0000313" key="3">
    <source>
        <dbReference type="Proteomes" id="UP000077248"/>
    </source>
</evidence>
<dbReference type="KEGG" id="aalt:CC77DRAFT_949803"/>
<dbReference type="STRING" id="5599.A0A177D494"/>
<dbReference type="EMBL" id="KV441504">
    <property type="protein sequence ID" value="OAG13922.1"/>
    <property type="molecule type" value="Genomic_DNA"/>
</dbReference>
<dbReference type="GeneID" id="29120872"/>
<evidence type="ECO:0000313" key="2">
    <source>
        <dbReference type="EMBL" id="OAG13922.1"/>
    </source>
</evidence>
<accession>A0A177D494</accession>
<dbReference type="RefSeq" id="XP_018379343.1">
    <property type="nucleotide sequence ID" value="XM_018535278.1"/>
</dbReference>
<keyword evidence="3" id="KW-1185">Reference proteome</keyword>
<dbReference type="PANTHER" id="PTHR24148:SF73">
    <property type="entry name" value="HET DOMAIN PROTEIN (AFU_ORTHOLOGUE AFUA_8G01020)"/>
    <property type="match status" value="1"/>
</dbReference>
<dbReference type="Pfam" id="PF06985">
    <property type="entry name" value="HET"/>
    <property type="match status" value="1"/>
</dbReference>